<evidence type="ECO:0000256" key="6">
    <source>
        <dbReference type="ARBA" id="ARBA00022840"/>
    </source>
</evidence>
<dbReference type="CDD" id="cd02195">
    <property type="entry name" value="SelD"/>
    <property type="match status" value="1"/>
</dbReference>
<reference evidence="12" key="2">
    <citation type="submission" date="2020-01" db="EMBL/GenBank/DDBJ databases">
        <authorList>
            <person name="Campanaro S."/>
        </authorList>
    </citation>
    <scope>NUCLEOTIDE SEQUENCE</scope>
    <source>
        <strain evidence="12">AS06rmzACSIP_7</strain>
    </source>
</reference>
<evidence type="ECO:0000256" key="3">
    <source>
        <dbReference type="ARBA" id="ARBA00022723"/>
    </source>
</evidence>
<evidence type="ECO:0000256" key="8">
    <source>
        <dbReference type="ARBA" id="ARBA00023266"/>
    </source>
</evidence>
<dbReference type="NCBIfam" id="TIGR00476">
    <property type="entry name" value="selD"/>
    <property type="match status" value="1"/>
</dbReference>
<feature type="binding site" evidence="9">
    <location>
        <position position="42"/>
    </location>
    <ligand>
        <name>Mg(2+)</name>
        <dbReference type="ChEBI" id="CHEBI:18420"/>
    </ligand>
</feature>
<feature type="binding site" description="in other chain" evidence="9">
    <location>
        <position position="12"/>
    </location>
    <ligand>
        <name>ATP</name>
        <dbReference type="ChEBI" id="CHEBI:30616"/>
        <note>ligand shared between dimeric partners</note>
    </ligand>
</feature>
<dbReference type="Pfam" id="PF02769">
    <property type="entry name" value="AIRS_C"/>
    <property type="match status" value="1"/>
</dbReference>
<dbReference type="GO" id="GO:0000287">
    <property type="term" value="F:magnesium ion binding"/>
    <property type="evidence" value="ECO:0007669"/>
    <property type="project" value="UniProtKB-UniRule"/>
</dbReference>
<feature type="binding site" evidence="9">
    <location>
        <position position="82"/>
    </location>
    <ligand>
        <name>Mg(2+)</name>
        <dbReference type="ChEBI" id="CHEBI:18420"/>
    </ligand>
</feature>
<dbReference type="GO" id="GO:0016260">
    <property type="term" value="P:selenocysteine biosynthetic process"/>
    <property type="evidence" value="ECO:0007669"/>
    <property type="project" value="InterPro"/>
</dbReference>
<keyword evidence="8 9" id="KW-0711">Selenium</keyword>
<feature type="active site" evidence="9">
    <location>
        <position position="9"/>
    </location>
</feature>
<dbReference type="SUPFAM" id="SSF55326">
    <property type="entry name" value="PurM N-terminal domain-like"/>
    <property type="match status" value="1"/>
</dbReference>
<gene>
    <name evidence="9 12" type="primary">selD</name>
    <name evidence="12" type="ORF">GXY80_00670</name>
</gene>
<keyword evidence="2 9" id="KW-0808">Transferase</keyword>
<evidence type="ECO:0000256" key="9">
    <source>
        <dbReference type="HAMAP-Rule" id="MF_00625"/>
    </source>
</evidence>
<dbReference type="InterPro" id="IPR016188">
    <property type="entry name" value="PurM-like_N"/>
</dbReference>
<proteinExistence type="inferred from homology"/>
<feature type="binding site" description="in other chain" evidence="9">
    <location>
        <begin position="39"/>
        <end position="41"/>
    </location>
    <ligand>
        <name>ATP</name>
        <dbReference type="ChEBI" id="CHEBI:30616"/>
        <note>ligand shared between dimeric partners</note>
    </ligand>
</feature>
<dbReference type="GO" id="GO:0005737">
    <property type="term" value="C:cytoplasm"/>
    <property type="evidence" value="ECO:0007669"/>
    <property type="project" value="TreeGrafter"/>
</dbReference>
<dbReference type="InterPro" id="IPR036921">
    <property type="entry name" value="PurM-like_N_sf"/>
</dbReference>
<evidence type="ECO:0000256" key="4">
    <source>
        <dbReference type="ARBA" id="ARBA00022741"/>
    </source>
</evidence>
<dbReference type="Pfam" id="PF00586">
    <property type="entry name" value="AIRS"/>
    <property type="match status" value="1"/>
</dbReference>
<dbReference type="PANTHER" id="PTHR10256">
    <property type="entry name" value="SELENIDE, WATER DIKINASE"/>
    <property type="match status" value="1"/>
</dbReference>
<dbReference type="EC" id="2.7.9.3" evidence="9"/>
<feature type="binding site" description="in other chain" evidence="9">
    <location>
        <position position="82"/>
    </location>
    <ligand>
        <name>ATP</name>
        <dbReference type="ChEBI" id="CHEBI:30616"/>
        <note>ligand shared between dimeric partners</note>
    </ligand>
</feature>
<dbReference type="AlphaFoldDB" id="A0A971M275"/>
<dbReference type="NCBIfam" id="NF002098">
    <property type="entry name" value="PRK00943.1"/>
    <property type="match status" value="1"/>
</dbReference>
<evidence type="ECO:0000256" key="1">
    <source>
        <dbReference type="ARBA" id="ARBA00008026"/>
    </source>
</evidence>
<evidence type="ECO:0000256" key="7">
    <source>
        <dbReference type="ARBA" id="ARBA00022842"/>
    </source>
</evidence>
<sequence length="336" mass="35639">MRYIRGGGCASKISPEDLSSILCGLKAPEDDNVLAGLGGFEDAGVYRLTDTIAIVQTVDFLTPVVQDPYAFGRIAAANALSDIYAMGAAPKTAMNMVCFSPKHYGLAVLKEIIRGGIDKMKEARVSLIGGHSVDDVEIKYGLAVTGIAHPDSIVRNEGARAGDLLVLTKPLGTGILITAIKEGAVDDATTKRAIEVMTQLNDKASQIMQEAGVHAATDVTGFGLIGHLSEMIKDSIGVELFVEHIPCITEATRLLASGMASGGLHRNRGFYAARVEGSADGDLCDILYDPQTSGGLLFAIDPADRTRMDRLAHEKGLEFPVIGVFTKEPKGKIVLR</sequence>
<dbReference type="InterPro" id="IPR010918">
    <property type="entry name" value="PurM-like_C_dom"/>
</dbReference>
<dbReference type="EMBL" id="JAAYEE010000015">
    <property type="protein sequence ID" value="NLW33982.1"/>
    <property type="molecule type" value="Genomic_DNA"/>
</dbReference>
<evidence type="ECO:0000259" key="11">
    <source>
        <dbReference type="Pfam" id="PF02769"/>
    </source>
</evidence>
<comment type="cofactor">
    <cofactor evidence="9">
        <name>Mg(2+)</name>
        <dbReference type="ChEBI" id="CHEBI:18420"/>
    </cofactor>
    <text evidence="9">Binds 1 Mg(2+) ion per monomer.</text>
</comment>
<reference evidence="12" key="1">
    <citation type="journal article" date="2020" name="Biotechnol. Biofuels">
        <title>New insights from the biogas microbiome by comprehensive genome-resolved metagenomics of nearly 1600 species originating from multiple anaerobic digesters.</title>
        <authorList>
            <person name="Campanaro S."/>
            <person name="Treu L."/>
            <person name="Rodriguez-R L.M."/>
            <person name="Kovalovszki A."/>
            <person name="Ziels R.M."/>
            <person name="Maus I."/>
            <person name="Zhu X."/>
            <person name="Kougias P.G."/>
            <person name="Basile A."/>
            <person name="Luo G."/>
            <person name="Schluter A."/>
            <person name="Konstantinidis K.T."/>
            <person name="Angelidaki I."/>
        </authorList>
    </citation>
    <scope>NUCLEOTIDE SEQUENCE</scope>
    <source>
        <strain evidence="12">AS06rmzACSIP_7</strain>
    </source>
</reference>
<feature type="site" description="Important for catalytic activity" evidence="9">
    <location>
        <position position="12"/>
    </location>
</feature>
<evidence type="ECO:0000256" key="5">
    <source>
        <dbReference type="ARBA" id="ARBA00022777"/>
    </source>
</evidence>
<organism evidence="12 13">
    <name type="scientific">Syntrophorhabdus aromaticivorans</name>
    <dbReference type="NCBI Taxonomy" id="328301"/>
    <lineage>
        <taxon>Bacteria</taxon>
        <taxon>Pseudomonadati</taxon>
        <taxon>Thermodesulfobacteriota</taxon>
        <taxon>Syntrophorhabdia</taxon>
        <taxon>Syntrophorhabdales</taxon>
        <taxon>Syntrophorhabdaceae</taxon>
        <taxon>Syntrophorhabdus</taxon>
    </lineage>
</organism>
<feature type="binding site" evidence="9">
    <location>
        <position position="218"/>
    </location>
    <ligand>
        <name>Mg(2+)</name>
        <dbReference type="ChEBI" id="CHEBI:18420"/>
    </ligand>
</feature>
<dbReference type="PANTHER" id="PTHR10256:SF0">
    <property type="entry name" value="INACTIVE SELENIDE, WATER DIKINASE-LIKE PROTEIN-RELATED"/>
    <property type="match status" value="1"/>
</dbReference>
<dbReference type="FunFam" id="3.90.650.10:FF:000004">
    <property type="entry name" value="Selenide, water dikinase"/>
    <property type="match status" value="1"/>
</dbReference>
<comment type="similarity">
    <text evidence="1 9">Belongs to the selenophosphate synthase 1 family. Class I subfamily.</text>
</comment>
<dbReference type="Proteomes" id="UP000777265">
    <property type="component" value="Unassembled WGS sequence"/>
</dbReference>
<keyword evidence="4 9" id="KW-0547">Nucleotide-binding</keyword>
<accession>A0A971M275</accession>
<evidence type="ECO:0000256" key="2">
    <source>
        <dbReference type="ARBA" id="ARBA00022679"/>
    </source>
</evidence>
<dbReference type="GO" id="GO:0004756">
    <property type="term" value="F:selenide, water dikinase activity"/>
    <property type="evidence" value="ECO:0007669"/>
    <property type="project" value="UniProtKB-UniRule"/>
</dbReference>
<dbReference type="Gene3D" id="3.30.1330.10">
    <property type="entry name" value="PurM-like, N-terminal domain"/>
    <property type="match status" value="1"/>
</dbReference>
<evidence type="ECO:0000313" key="12">
    <source>
        <dbReference type="EMBL" id="NLW33982.1"/>
    </source>
</evidence>
<comment type="function">
    <text evidence="9">Synthesizes selenophosphate from selenide and ATP.</text>
</comment>
<comment type="caution">
    <text evidence="12">The sequence shown here is derived from an EMBL/GenBank/DDBJ whole genome shotgun (WGS) entry which is preliminary data.</text>
</comment>
<dbReference type="PIRSF" id="PIRSF036407">
    <property type="entry name" value="Selenphspht_syn"/>
    <property type="match status" value="1"/>
</dbReference>
<feature type="binding site" description="in other chain" evidence="9">
    <location>
        <position position="59"/>
    </location>
    <ligand>
        <name>ATP</name>
        <dbReference type="ChEBI" id="CHEBI:30616"/>
        <note>ligand shared between dimeric partners</note>
    </ligand>
</feature>
<dbReference type="Gene3D" id="3.90.650.10">
    <property type="entry name" value="PurM-like C-terminal domain"/>
    <property type="match status" value="1"/>
</dbReference>
<keyword evidence="5 9" id="KW-0418">Kinase</keyword>
<evidence type="ECO:0000259" key="10">
    <source>
        <dbReference type="Pfam" id="PF00586"/>
    </source>
</evidence>
<evidence type="ECO:0000313" key="13">
    <source>
        <dbReference type="Proteomes" id="UP000777265"/>
    </source>
</evidence>
<dbReference type="InterPro" id="IPR004536">
    <property type="entry name" value="SPS/SelD"/>
</dbReference>
<dbReference type="InterPro" id="IPR036676">
    <property type="entry name" value="PurM-like_C_sf"/>
</dbReference>
<keyword evidence="3 9" id="KW-0479">Metal-binding</keyword>
<comment type="subunit">
    <text evidence="9">Homodimer.</text>
</comment>
<name>A0A971M275_9BACT</name>
<feature type="domain" description="PurM-like C-terminal" evidence="11">
    <location>
        <begin position="160"/>
        <end position="335"/>
    </location>
</feature>
<keyword evidence="7 9" id="KW-0460">Magnesium</keyword>
<dbReference type="SUPFAM" id="SSF56042">
    <property type="entry name" value="PurM C-terminal domain-like"/>
    <property type="match status" value="1"/>
</dbReference>
<dbReference type="InterPro" id="IPR023061">
    <property type="entry name" value="SelD_I"/>
</dbReference>
<dbReference type="HAMAP" id="MF_00625">
    <property type="entry name" value="SelD"/>
    <property type="match status" value="1"/>
</dbReference>
<feature type="binding site" evidence="9">
    <location>
        <begin position="130"/>
        <end position="132"/>
    </location>
    <ligand>
        <name>ATP</name>
        <dbReference type="ChEBI" id="CHEBI:30616"/>
        <note>ligand shared between dimeric partners</note>
    </ligand>
</feature>
<protein>
    <recommendedName>
        <fullName evidence="9">Selenide, water dikinase</fullName>
        <ecNumber evidence="9">2.7.9.3</ecNumber>
    </recommendedName>
    <alternativeName>
        <fullName evidence="9">Selenium donor protein</fullName>
    </alternativeName>
    <alternativeName>
        <fullName evidence="9">Selenophosphate synthase</fullName>
    </alternativeName>
</protein>
<dbReference type="GO" id="GO:0005524">
    <property type="term" value="F:ATP binding"/>
    <property type="evidence" value="ECO:0007669"/>
    <property type="project" value="UniProtKB-UniRule"/>
</dbReference>
<comment type="catalytic activity">
    <reaction evidence="9">
        <text>hydrogenselenide + ATP + H2O = selenophosphate + AMP + phosphate + 2 H(+)</text>
        <dbReference type="Rhea" id="RHEA:18737"/>
        <dbReference type="ChEBI" id="CHEBI:15377"/>
        <dbReference type="ChEBI" id="CHEBI:15378"/>
        <dbReference type="ChEBI" id="CHEBI:16144"/>
        <dbReference type="ChEBI" id="CHEBI:29317"/>
        <dbReference type="ChEBI" id="CHEBI:30616"/>
        <dbReference type="ChEBI" id="CHEBI:43474"/>
        <dbReference type="ChEBI" id="CHEBI:456215"/>
        <dbReference type="EC" id="2.7.9.3"/>
    </reaction>
</comment>
<keyword evidence="6 9" id="KW-0067">ATP-binding</keyword>
<feature type="domain" description="PurM-like N-terminal" evidence="10">
    <location>
        <begin position="41"/>
        <end position="148"/>
    </location>
</feature>